<dbReference type="Pfam" id="PF13560">
    <property type="entry name" value="HTH_31"/>
    <property type="match status" value="1"/>
</dbReference>
<dbReference type="Gene3D" id="1.10.260.40">
    <property type="entry name" value="lambda repressor-like DNA-binding domains"/>
    <property type="match status" value="1"/>
</dbReference>
<accession>A0ABP4XVA4</accession>
<dbReference type="CDD" id="cd00093">
    <property type="entry name" value="HTH_XRE"/>
    <property type="match status" value="1"/>
</dbReference>
<dbReference type="PROSITE" id="PS50943">
    <property type="entry name" value="HTH_CROC1"/>
    <property type="match status" value="1"/>
</dbReference>
<evidence type="ECO:0000313" key="3">
    <source>
        <dbReference type="EMBL" id="GAA1795977.1"/>
    </source>
</evidence>
<evidence type="ECO:0000256" key="1">
    <source>
        <dbReference type="SAM" id="Phobius"/>
    </source>
</evidence>
<feature type="transmembrane region" description="Helical" evidence="1">
    <location>
        <begin position="244"/>
        <end position="262"/>
    </location>
</feature>
<sequence length="396" mass="41362">MSDYSLEALGRVVKALRREMGLTQEELGDAAGYGKGAGVSISRLENGRLEPTDKFPGIARALGVSIADLQERAAADEAAHQPDKAGTPSHEDRIAAIVHASERRKQLAPELDKLASARRGAEDAFLLKFRELAARVIGAPALSPDQVEKPDEGSSDEAEAEASFQLRFTQYGVSKALTDSSGDAVAAGAVGSAAAYLAFTEAVALGTAPLGSAIPRLAGATTALNGLRSAMGVGRSTKLAGTSAGMNLMAAVAVGTVVATILERQATAKRNRRQQESAAKLAAAEADIAATQANVEALLEVISKATAILEYIALHAAHALTRWGNEIGESPVPWKDLSESDQERYQDFVAIAAAQLTVATIQLQDLATSRGDDLDQAMALADQILVQSERAITARV</sequence>
<dbReference type="EMBL" id="BAAAPO010000033">
    <property type="protein sequence ID" value="GAA1795977.1"/>
    <property type="molecule type" value="Genomic_DNA"/>
</dbReference>
<keyword evidence="1" id="KW-0472">Membrane</keyword>
<dbReference type="InterPro" id="IPR010982">
    <property type="entry name" value="Lambda_DNA-bd_dom_sf"/>
</dbReference>
<proteinExistence type="predicted"/>
<comment type="caution">
    <text evidence="3">The sequence shown here is derived from an EMBL/GenBank/DDBJ whole genome shotgun (WGS) entry which is preliminary data.</text>
</comment>
<evidence type="ECO:0000313" key="4">
    <source>
        <dbReference type="Proteomes" id="UP001499938"/>
    </source>
</evidence>
<keyword evidence="4" id="KW-1185">Reference proteome</keyword>
<evidence type="ECO:0000259" key="2">
    <source>
        <dbReference type="PROSITE" id="PS50943"/>
    </source>
</evidence>
<keyword evidence="1" id="KW-0812">Transmembrane</keyword>
<reference evidence="4" key="1">
    <citation type="journal article" date="2019" name="Int. J. Syst. Evol. Microbiol.">
        <title>The Global Catalogue of Microorganisms (GCM) 10K type strain sequencing project: providing services to taxonomists for standard genome sequencing and annotation.</title>
        <authorList>
            <consortium name="The Broad Institute Genomics Platform"/>
            <consortium name="The Broad Institute Genome Sequencing Center for Infectious Disease"/>
            <person name="Wu L."/>
            <person name="Ma J."/>
        </authorList>
    </citation>
    <scope>NUCLEOTIDE SEQUENCE [LARGE SCALE GENOMIC DNA]</scope>
    <source>
        <strain evidence="4">JCM 15592</strain>
    </source>
</reference>
<dbReference type="SUPFAM" id="SSF47413">
    <property type="entry name" value="lambda repressor-like DNA-binding domains"/>
    <property type="match status" value="1"/>
</dbReference>
<protein>
    <recommendedName>
        <fullName evidence="2">HTH cro/C1-type domain-containing protein</fullName>
    </recommendedName>
</protein>
<gene>
    <name evidence="3" type="ORF">GCM10009811_20340</name>
</gene>
<dbReference type="InterPro" id="IPR001387">
    <property type="entry name" value="Cro/C1-type_HTH"/>
</dbReference>
<feature type="domain" description="HTH cro/C1-type" evidence="2">
    <location>
        <begin position="13"/>
        <end position="69"/>
    </location>
</feature>
<name>A0ABP4XVA4_9MICO</name>
<organism evidence="3 4">
    <name type="scientific">Nostocoides veronense</name>
    <dbReference type="NCBI Taxonomy" id="330836"/>
    <lineage>
        <taxon>Bacteria</taxon>
        <taxon>Bacillati</taxon>
        <taxon>Actinomycetota</taxon>
        <taxon>Actinomycetes</taxon>
        <taxon>Micrococcales</taxon>
        <taxon>Intrasporangiaceae</taxon>
        <taxon>Nostocoides</taxon>
    </lineage>
</organism>
<keyword evidence="1" id="KW-1133">Transmembrane helix</keyword>
<dbReference type="RefSeq" id="WP_344084517.1">
    <property type="nucleotide sequence ID" value="NZ_BAAAPO010000033.1"/>
</dbReference>
<dbReference type="SMART" id="SM00530">
    <property type="entry name" value="HTH_XRE"/>
    <property type="match status" value="1"/>
</dbReference>
<dbReference type="Proteomes" id="UP001499938">
    <property type="component" value="Unassembled WGS sequence"/>
</dbReference>